<keyword evidence="2" id="KW-1185">Reference proteome</keyword>
<dbReference type="Proteomes" id="UP000694564">
    <property type="component" value="Chromosome X"/>
</dbReference>
<dbReference type="AlphaFoldDB" id="A0A8D2JNW9"/>
<accession>A0A8D2JNW9</accession>
<evidence type="ECO:0000313" key="1">
    <source>
        <dbReference type="Ensembl" id="ENSSVLP00005024073.1"/>
    </source>
</evidence>
<name>A0A8D2JNW9_SCIVU</name>
<dbReference type="Ensembl" id="ENSSVLT00005026756.1">
    <property type="protein sequence ID" value="ENSSVLP00005024073.1"/>
    <property type="gene ID" value="ENSSVLG00005019077.1"/>
</dbReference>
<proteinExistence type="predicted"/>
<evidence type="ECO:0000313" key="2">
    <source>
        <dbReference type="Proteomes" id="UP000694564"/>
    </source>
</evidence>
<sequence length="53" mass="6167">MSHIPSHFYFYFLILRHVLTKLLRAFRAFLSSSRAAGITGVHHCAWPHLVSSW</sequence>
<organism evidence="1 2">
    <name type="scientific">Sciurus vulgaris</name>
    <name type="common">Eurasian red squirrel</name>
    <dbReference type="NCBI Taxonomy" id="55149"/>
    <lineage>
        <taxon>Eukaryota</taxon>
        <taxon>Metazoa</taxon>
        <taxon>Chordata</taxon>
        <taxon>Craniata</taxon>
        <taxon>Vertebrata</taxon>
        <taxon>Euteleostomi</taxon>
        <taxon>Mammalia</taxon>
        <taxon>Eutheria</taxon>
        <taxon>Euarchontoglires</taxon>
        <taxon>Glires</taxon>
        <taxon>Rodentia</taxon>
        <taxon>Sciuromorpha</taxon>
        <taxon>Sciuridae</taxon>
        <taxon>Sciurinae</taxon>
        <taxon>Sciurini</taxon>
        <taxon>Sciurus</taxon>
    </lineage>
</organism>
<reference evidence="1" key="1">
    <citation type="submission" date="2025-08" db="UniProtKB">
        <authorList>
            <consortium name="Ensembl"/>
        </authorList>
    </citation>
    <scope>IDENTIFICATION</scope>
</reference>
<reference evidence="1" key="2">
    <citation type="submission" date="2025-09" db="UniProtKB">
        <authorList>
            <consortium name="Ensembl"/>
        </authorList>
    </citation>
    <scope>IDENTIFICATION</scope>
</reference>
<protein>
    <submittedName>
        <fullName evidence="1">Uncharacterized protein</fullName>
    </submittedName>
</protein>